<dbReference type="Proteomes" id="UP000299102">
    <property type="component" value="Unassembled WGS sequence"/>
</dbReference>
<proteinExistence type="predicted"/>
<gene>
    <name evidence="1" type="ORF">EVAR_92880_1</name>
</gene>
<evidence type="ECO:0000313" key="2">
    <source>
        <dbReference type="Proteomes" id="UP000299102"/>
    </source>
</evidence>
<evidence type="ECO:0000313" key="1">
    <source>
        <dbReference type="EMBL" id="GBP11357.1"/>
    </source>
</evidence>
<keyword evidence="2" id="KW-1185">Reference proteome</keyword>
<accession>A0A4C1TD84</accession>
<protein>
    <submittedName>
        <fullName evidence="1">Uncharacterized protein</fullName>
    </submittedName>
</protein>
<sequence>MLFYFDGCEGSSVDSQKLTLGSPVQSRCVEEERTTKRNDGQSSALISLRTKVHFEVNRCTVGDRCKCHSTNRHAGQADAPRRLVNSFHIPDTAGTV</sequence>
<dbReference type="EMBL" id="BGZK01000046">
    <property type="protein sequence ID" value="GBP11357.1"/>
    <property type="molecule type" value="Genomic_DNA"/>
</dbReference>
<dbReference type="AlphaFoldDB" id="A0A4C1TD84"/>
<comment type="caution">
    <text evidence="1">The sequence shown here is derived from an EMBL/GenBank/DDBJ whole genome shotgun (WGS) entry which is preliminary data.</text>
</comment>
<reference evidence="1 2" key="1">
    <citation type="journal article" date="2019" name="Commun. Biol.">
        <title>The bagworm genome reveals a unique fibroin gene that provides high tensile strength.</title>
        <authorList>
            <person name="Kono N."/>
            <person name="Nakamura H."/>
            <person name="Ohtoshi R."/>
            <person name="Tomita M."/>
            <person name="Numata K."/>
            <person name="Arakawa K."/>
        </authorList>
    </citation>
    <scope>NUCLEOTIDE SEQUENCE [LARGE SCALE GENOMIC DNA]</scope>
</reference>
<organism evidence="1 2">
    <name type="scientific">Eumeta variegata</name>
    <name type="common">Bagworm moth</name>
    <name type="synonym">Eumeta japonica</name>
    <dbReference type="NCBI Taxonomy" id="151549"/>
    <lineage>
        <taxon>Eukaryota</taxon>
        <taxon>Metazoa</taxon>
        <taxon>Ecdysozoa</taxon>
        <taxon>Arthropoda</taxon>
        <taxon>Hexapoda</taxon>
        <taxon>Insecta</taxon>
        <taxon>Pterygota</taxon>
        <taxon>Neoptera</taxon>
        <taxon>Endopterygota</taxon>
        <taxon>Lepidoptera</taxon>
        <taxon>Glossata</taxon>
        <taxon>Ditrysia</taxon>
        <taxon>Tineoidea</taxon>
        <taxon>Psychidae</taxon>
        <taxon>Oiketicinae</taxon>
        <taxon>Eumeta</taxon>
    </lineage>
</organism>
<name>A0A4C1TD84_EUMVA</name>